<keyword evidence="2" id="KW-1185">Reference proteome</keyword>
<proteinExistence type="predicted"/>
<evidence type="ECO:0000313" key="1">
    <source>
        <dbReference type="EnsemblMetazoa" id="SMAR015370-PA"/>
    </source>
</evidence>
<dbReference type="HOGENOM" id="CLU_1246757_0_0_1"/>
<reference evidence="2" key="1">
    <citation type="submission" date="2011-05" db="EMBL/GenBank/DDBJ databases">
        <authorList>
            <person name="Richards S.R."/>
            <person name="Qu J."/>
            <person name="Jiang H."/>
            <person name="Jhangiani S.N."/>
            <person name="Agravi P."/>
            <person name="Goodspeed R."/>
            <person name="Gross S."/>
            <person name="Mandapat C."/>
            <person name="Jackson L."/>
            <person name="Mathew T."/>
            <person name="Pu L."/>
            <person name="Thornton R."/>
            <person name="Saada N."/>
            <person name="Wilczek-Boney K.B."/>
            <person name="Lee S."/>
            <person name="Kovar C."/>
            <person name="Wu Y."/>
            <person name="Scherer S.E."/>
            <person name="Worley K.C."/>
            <person name="Muzny D.M."/>
            <person name="Gibbs R."/>
        </authorList>
    </citation>
    <scope>NUCLEOTIDE SEQUENCE</scope>
    <source>
        <strain evidence="2">Brora</strain>
    </source>
</reference>
<dbReference type="EnsemblMetazoa" id="SMAR015370-RA">
    <property type="protein sequence ID" value="SMAR015370-PA"/>
    <property type="gene ID" value="SMAR015370"/>
</dbReference>
<dbReference type="Proteomes" id="UP000014500">
    <property type="component" value="Unassembled WGS sequence"/>
</dbReference>
<sequence>MAIQRTPFKYFKHKKQYKSQSLPLPRHTDKKIKMMFSSASLIIFLMLQNVQWCQTSKEPTDKRESETGLLTYNEAIQLARNTCNRVDGVTSILKNPLAKLFGLTSLVKGLELPLPRNALDPIGFFAWASRQGLRLQAHIRKIGKRKRDASFLTVDELLGLLDYPCQQLDFKQSFVDNEYISWLRLGNWTLPLVDYNAKRVNIWAVPRVWFKTVFGRRTVKFF</sequence>
<accession>T1JNE1</accession>
<evidence type="ECO:0000313" key="2">
    <source>
        <dbReference type="Proteomes" id="UP000014500"/>
    </source>
</evidence>
<dbReference type="EMBL" id="JH431880">
    <property type="status" value="NOT_ANNOTATED_CDS"/>
    <property type="molecule type" value="Genomic_DNA"/>
</dbReference>
<organism evidence="1 2">
    <name type="scientific">Strigamia maritima</name>
    <name type="common">European centipede</name>
    <name type="synonym">Geophilus maritimus</name>
    <dbReference type="NCBI Taxonomy" id="126957"/>
    <lineage>
        <taxon>Eukaryota</taxon>
        <taxon>Metazoa</taxon>
        <taxon>Ecdysozoa</taxon>
        <taxon>Arthropoda</taxon>
        <taxon>Myriapoda</taxon>
        <taxon>Chilopoda</taxon>
        <taxon>Pleurostigmophora</taxon>
        <taxon>Geophilomorpha</taxon>
        <taxon>Linotaeniidae</taxon>
        <taxon>Strigamia</taxon>
    </lineage>
</organism>
<dbReference type="AlphaFoldDB" id="T1JNE1"/>
<name>T1JNE1_STRMM</name>
<protein>
    <submittedName>
        <fullName evidence="1">Uncharacterized protein</fullName>
    </submittedName>
</protein>
<reference evidence="1" key="2">
    <citation type="submission" date="2015-02" db="UniProtKB">
        <authorList>
            <consortium name="EnsemblMetazoa"/>
        </authorList>
    </citation>
    <scope>IDENTIFICATION</scope>
</reference>